<name>A0ABQ7HX42_9MICR</name>
<evidence type="ECO:0000256" key="1">
    <source>
        <dbReference type="SAM" id="MobiDB-lite"/>
    </source>
</evidence>
<keyword evidence="4" id="KW-1185">Reference proteome</keyword>
<evidence type="ECO:0000313" key="4">
    <source>
        <dbReference type="Proteomes" id="UP001516464"/>
    </source>
</evidence>
<organism evidence="3 4">
    <name type="scientific">Astathelohania contejeani</name>
    <dbReference type="NCBI Taxonomy" id="164912"/>
    <lineage>
        <taxon>Eukaryota</taxon>
        <taxon>Fungi</taxon>
        <taxon>Fungi incertae sedis</taxon>
        <taxon>Microsporidia</taxon>
        <taxon>Astathelohaniidae</taxon>
        <taxon>Astathelohania</taxon>
    </lineage>
</organism>
<reference evidence="3 4" key="1">
    <citation type="submission" date="2019-01" db="EMBL/GenBank/DDBJ databases">
        <title>Genomes sequencing and comparative genomics of infectious freshwater microsporidia, Cucumispora dikerogammari and Thelohania contejeani.</title>
        <authorList>
            <person name="Cormier A."/>
            <person name="Giraud I."/>
            <person name="Wattier R."/>
            <person name="Teixeira M."/>
            <person name="Grandjean F."/>
            <person name="Rigaud T."/>
            <person name="Cordaux R."/>
        </authorList>
    </citation>
    <scope>NUCLEOTIDE SEQUENCE [LARGE SCALE GENOMIC DNA]</scope>
    <source>
        <strain evidence="3">T1</strain>
        <tissue evidence="3">Spores</tissue>
    </source>
</reference>
<gene>
    <name evidence="3" type="ORF">TCON_2054</name>
</gene>
<proteinExistence type="predicted"/>
<protein>
    <submittedName>
        <fullName evidence="3">Uncharacterized protein</fullName>
    </submittedName>
</protein>
<evidence type="ECO:0000313" key="3">
    <source>
        <dbReference type="EMBL" id="KAF7682729.1"/>
    </source>
</evidence>
<evidence type="ECO:0000256" key="2">
    <source>
        <dbReference type="SAM" id="SignalP"/>
    </source>
</evidence>
<comment type="caution">
    <text evidence="3">The sequence shown here is derived from an EMBL/GenBank/DDBJ whole genome shotgun (WGS) entry which is preliminary data.</text>
</comment>
<feature type="signal peptide" evidence="2">
    <location>
        <begin position="1"/>
        <end position="21"/>
    </location>
</feature>
<feature type="compositionally biased region" description="Basic and acidic residues" evidence="1">
    <location>
        <begin position="649"/>
        <end position="670"/>
    </location>
</feature>
<dbReference type="Proteomes" id="UP001516464">
    <property type="component" value="Unassembled WGS sequence"/>
</dbReference>
<feature type="region of interest" description="Disordered" evidence="1">
    <location>
        <begin position="627"/>
        <end position="671"/>
    </location>
</feature>
<feature type="compositionally biased region" description="Polar residues" evidence="1">
    <location>
        <begin position="628"/>
        <end position="648"/>
    </location>
</feature>
<dbReference type="EMBL" id="SBIQ01000193">
    <property type="protein sequence ID" value="KAF7682729.1"/>
    <property type="molecule type" value="Genomic_DNA"/>
</dbReference>
<accession>A0ABQ7HX42</accession>
<keyword evidence="2" id="KW-0732">Signal</keyword>
<sequence>MKYCPIQILILIILFIEFALSCCLSCDNNSDSSCQAECENGQERKTLCNFFRKNCCCCKKTRNNKKIEGVSSDADNGQKNFTSRLKSLFIRKQTEKNDENMVSCNNIEQLQANNSQCDHFSNNKVNNAISGIREISIQTDPSASDHFSSINVEKEDKEVETEPLRYVSKLVIVKKYITVPKNSINDSKRQLIIENANRSSEYNDICTSCGTKIRMTDKVDSDYNIEWEVEKYKSKPQLAKKPIETYSLKDMNFLKAIKTTENKDVGRSNSLVEYIFQYKPSDDSLHNMQPECESILSRFDNQISTEKSKTTQQGEPIIKCDISNPNILRRYSNWCDFRQNKISRTRNASELQATDTTYPNKKIYKLENIKQSSRSNLYDSLVPSLCEKSKKKIVNPYEKSLDSQDKMLRTHKYNYQNVGNKYYCRNLLSTSVQNKSQENPISSFYLPQCGLSENVVTVKNKEISENCNEEKRIVSLMSNSNKAPPACNKHRLNTKKSGIVNDEHNRNNFIIATQDGNLTHFFNASLSPPHMDESVEISFHKFDKKLDANRNPYLNSKSQEKCLYTPSNIHHEKDTVYRNKEYMSNQLQTNPLFSQLKTKEINSLYNERDLIKLQRSMKNNKKKKVFNISEQSKQNNNFKIQKRLNSTSEVRKKNDSKNKSKQKMKEKDDNNIIDNEIVQRDVFHGFFRPKLSV</sequence>
<feature type="chain" id="PRO_5047483580" evidence="2">
    <location>
        <begin position="22"/>
        <end position="693"/>
    </location>
</feature>